<dbReference type="AlphaFoldDB" id="A0A178Z367"/>
<dbReference type="EMBL" id="LVYI01000014">
    <property type="protein sequence ID" value="OAP54229.1"/>
    <property type="molecule type" value="Genomic_DNA"/>
</dbReference>
<dbReference type="RefSeq" id="XP_018687596.1">
    <property type="nucleotide sequence ID" value="XM_018842836.1"/>
</dbReference>
<keyword evidence="2" id="KW-1185">Reference proteome</keyword>
<evidence type="ECO:0000313" key="2">
    <source>
        <dbReference type="Proteomes" id="UP000078343"/>
    </source>
</evidence>
<protein>
    <submittedName>
        <fullName evidence="1">Uncharacterized protein</fullName>
    </submittedName>
</protein>
<dbReference type="GeneID" id="30015498"/>
<evidence type="ECO:0000313" key="1">
    <source>
        <dbReference type="EMBL" id="OAP54229.1"/>
    </source>
</evidence>
<name>A0A178Z367_9EURO</name>
<reference evidence="1 2" key="1">
    <citation type="submission" date="2016-04" db="EMBL/GenBank/DDBJ databases">
        <title>Draft genome of Fonsecaea erecta CBS 125763.</title>
        <authorList>
            <person name="Weiss V.A."/>
            <person name="Vicente V.A."/>
            <person name="Raittz R.T."/>
            <person name="Moreno L.F."/>
            <person name="De Souza E.M."/>
            <person name="Pedrosa F.O."/>
            <person name="Steffens M.B."/>
            <person name="Faoro H."/>
            <person name="Tadra-Sfeir M.Z."/>
            <person name="Najafzadeh M.J."/>
            <person name="Felipe M.S."/>
            <person name="Teixeira M."/>
            <person name="Sun J."/>
            <person name="Xi L."/>
            <person name="Gomes R."/>
            <person name="De Azevedo C.M."/>
            <person name="Salgado C.G."/>
            <person name="Da Silva M.B."/>
            <person name="Nascimento M.F."/>
            <person name="Queiroz-Telles F."/>
            <person name="Attili D.S."/>
            <person name="Gorbushina A."/>
        </authorList>
    </citation>
    <scope>NUCLEOTIDE SEQUENCE [LARGE SCALE GENOMIC DNA]</scope>
    <source>
        <strain evidence="1 2">CBS 125763</strain>
    </source>
</reference>
<gene>
    <name evidence="1" type="ORF">AYL99_11330</name>
</gene>
<organism evidence="1 2">
    <name type="scientific">Fonsecaea erecta</name>
    <dbReference type="NCBI Taxonomy" id="1367422"/>
    <lineage>
        <taxon>Eukaryota</taxon>
        <taxon>Fungi</taxon>
        <taxon>Dikarya</taxon>
        <taxon>Ascomycota</taxon>
        <taxon>Pezizomycotina</taxon>
        <taxon>Eurotiomycetes</taxon>
        <taxon>Chaetothyriomycetidae</taxon>
        <taxon>Chaetothyriales</taxon>
        <taxon>Herpotrichiellaceae</taxon>
        <taxon>Fonsecaea</taxon>
    </lineage>
</organism>
<comment type="caution">
    <text evidence="1">The sequence shown here is derived from an EMBL/GenBank/DDBJ whole genome shotgun (WGS) entry which is preliminary data.</text>
</comment>
<accession>A0A178Z367</accession>
<sequence length="104" mass="11393">MSQPPNISEKAPYAFNRIDRLSGEAILNENRVNNTKISRHGLPLNSPPKDDLFDPLNCLKAQKIAILAGVCVWAFQGPLNMITIAPAFFVAAEDLNCSLKVVTD</sequence>
<proteinExistence type="predicted"/>
<dbReference type="Proteomes" id="UP000078343">
    <property type="component" value="Unassembled WGS sequence"/>
</dbReference>